<evidence type="ECO:0000259" key="5">
    <source>
        <dbReference type="PROSITE" id="PS51721"/>
    </source>
</evidence>
<reference evidence="6 7" key="1">
    <citation type="submission" date="2019-08" db="EMBL/GenBank/DDBJ databases">
        <title>Complete genome sequence of Candidatus Uab amorphum.</title>
        <authorList>
            <person name="Shiratori T."/>
            <person name="Suzuki S."/>
            <person name="Kakizawa Y."/>
            <person name="Ishida K."/>
        </authorList>
    </citation>
    <scope>NUCLEOTIDE SEQUENCE [LARGE SCALE GENOMIC DNA]</scope>
    <source>
        <strain evidence="6 7">SRT547</strain>
    </source>
</reference>
<dbReference type="NCBIfam" id="TIGR00157">
    <property type="entry name" value="ribosome small subunit-dependent GTPase A"/>
    <property type="match status" value="1"/>
</dbReference>
<dbReference type="CDD" id="cd01854">
    <property type="entry name" value="YjeQ_EngC"/>
    <property type="match status" value="1"/>
</dbReference>
<dbReference type="HAMAP" id="MF_01820">
    <property type="entry name" value="GTPase_RsgA"/>
    <property type="match status" value="1"/>
</dbReference>
<evidence type="ECO:0000313" key="7">
    <source>
        <dbReference type="Proteomes" id="UP000326354"/>
    </source>
</evidence>
<keyword evidence="3" id="KW-0862">Zinc</keyword>
<gene>
    <name evidence="3" type="primary">rsgA</name>
    <name evidence="6" type="ORF">UABAM_03144</name>
</gene>
<dbReference type="PROSITE" id="PS51721">
    <property type="entry name" value="G_CP"/>
    <property type="match status" value="1"/>
</dbReference>
<feature type="binding site" evidence="3">
    <location>
        <position position="270"/>
    </location>
    <ligand>
        <name>Zn(2+)</name>
        <dbReference type="ChEBI" id="CHEBI:29105"/>
    </ligand>
</feature>
<keyword evidence="3" id="KW-0699">rRNA-binding</keyword>
<evidence type="ECO:0000259" key="4">
    <source>
        <dbReference type="PROSITE" id="PS50936"/>
    </source>
</evidence>
<dbReference type="GO" id="GO:0042274">
    <property type="term" value="P:ribosomal small subunit biogenesis"/>
    <property type="evidence" value="ECO:0007669"/>
    <property type="project" value="UniProtKB-UniRule"/>
</dbReference>
<comment type="function">
    <text evidence="3">One of several proteins that assist in the late maturation steps of the functional core of the 30S ribosomal subunit. Helps release RbfA from mature subunits. May play a role in the assembly of ribosomal proteins into the subunit. Circularly permuted GTPase that catalyzes slow GTP hydrolysis, GTPase activity is stimulated by the 30S ribosomal subunit.</text>
</comment>
<keyword evidence="3" id="KW-0479">Metal-binding</keyword>
<protein>
    <recommendedName>
        <fullName evidence="3">Small ribosomal subunit biogenesis GTPase RsgA</fullName>
        <ecNumber evidence="3">3.6.1.-</ecNumber>
    </recommendedName>
</protein>
<dbReference type="GO" id="GO:0003924">
    <property type="term" value="F:GTPase activity"/>
    <property type="evidence" value="ECO:0007669"/>
    <property type="project" value="UniProtKB-UniRule"/>
</dbReference>
<dbReference type="Pfam" id="PF03193">
    <property type="entry name" value="RsgA_GTPase"/>
    <property type="match status" value="1"/>
</dbReference>
<dbReference type="Gene3D" id="3.40.50.300">
    <property type="entry name" value="P-loop containing nucleotide triphosphate hydrolases"/>
    <property type="match status" value="1"/>
</dbReference>
<feature type="binding site" evidence="3">
    <location>
        <position position="272"/>
    </location>
    <ligand>
        <name>Zn(2+)</name>
        <dbReference type="ChEBI" id="CHEBI:29105"/>
    </ligand>
</feature>
<keyword evidence="3" id="KW-0963">Cytoplasm</keyword>
<dbReference type="GO" id="GO:0019843">
    <property type="term" value="F:rRNA binding"/>
    <property type="evidence" value="ECO:0007669"/>
    <property type="project" value="UniProtKB-KW"/>
</dbReference>
<feature type="binding site" evidence="3">
    <location>
        <begin position="128"/>
        <end position="131"/>
    </location>
    <ligand>
        <name>GTP</name>
        <dbReference type="ChEBI" id="CHEBI:37565"/>
    </ligand>
</feature>
<evidence type="ECO:0000256" key="2">
    <source>
        <dbReference type="ARBA" id="ARBA00023134"/>
    </source>
</evidence>
<dbReference type="Gene3D" id="1.10.40.50">
    <property type="entry name" value="Probable gtpase engc, domain 3"/>
    <property type="match status" value="1"/>
</dbReference>
<dbReference type="OrthoDB" id="9809485at2"/>
<dbReference type="AlphaFoldDB" id="A0A5S9F446"/>
<keyword evidence="7" id="KW-1185">Reference proteome</keyword>
<keyword evidence="1 3" id="KW-0547">Nucleotide-binding</keyword>
<organism evidence="6 7">
    <name type="scientific">Uabimicrobium amorphum</name>
    <dbReference type="NCBI Taxonomy" id="2596890"/>
    <lineage>
        <taxon>Bacteria</taxon>
        <taxon>Pseudomonadati</taxon>
        <taxon>Planctomycetota</taxon>
        <taxon>Candidatus Uabimicrobiia</taxon>
        <taxon>Candidatus Uabimicrobiales</taxon>
        <taxon>Candidatus Uabimicrobiaceae</taxon>
        <taxon>Candidatus Uabimicrobium</taxon>
    </lineage>
</organism>
<proteinExistence type="inferred from homology"/>
<accession>A0A5S9F446</accession>
<comment type="similarity">
    <text evidence="3">Belongs to the TRAFAC class YlqF/YawG GTPase family. RsgA subfamily.</text>
</comment>
<keyword evidence="2 3" id="KW-0342">GTP-binding</keyword>
<comment type="subcellular location">
    <subcellularLocation>
        <location evidence="3">Cytoplasm</location>
    </subcellularLocation>
</comment>
<evidence type="ECO:0000256" key="3">
    <source>
        <dbReference type="HAMAP-Rule" id="MF_01820"/>
    </source>
</evidence>
<dbReference type="GO" id="GO:0005525">
    <property type="term" value="F:GTP binding"/>
    <property type="evidence" value="ECO:0007669"/>
    <property type="project" value="UniProtKB-UniRule"/>
</dbReference>
<dbReference type="SUPFAM" id="SSF52540">
    <property type="entry name" value="P-loop containing nucleoside triphosphate hydrolases"/>
    <property type="match status" value="1"/>
</dbReference>
<keyword evidence="3" id="KW-0694">RNA-binding</keyword>
<dbReference type="Proteomes" id="UP000326354">
    <property type="component" value="Chromosome"/>
</dbReference>
<dbReference type="InterPro" id="IPR004881">
    <property type="entry name" value="Ribosome_biogen_GTPase_RsgA"/>
</dbReference>
<feature type="binding site" evidence="3">
    <location>
        <position position="265"/>
    </location>
    <ligand>
        <name>Zn(2+)</name>
        <dbReference type="ChEBI" id="CHEBI:29105"/>
    </ligand>
</feature>
<comment type="cofactor">
    <cofactor evidence="3">
        <name>Zn(2+)</name>
        <dbReference type="ChEBI" id="CHEBI:29105"/>
    </cofactor>
    <text evidence="3">Binds 1 zinc ion per subunit.</text>
</comment>
<dbReference type="InterPro" id="IPR027417">
    <property type="entry name" value="P-loop_NTPase"/>
</dbReference>
<dbReference type="PROSITE" id="PS50936">
    <property type="entry name" value="ENGC_GTPASE"/>
    <property type="match status" value="1"/>
</dbReference>
<dbReference type="RefSeq" id="WP_151968916.1">
    <property type="nucleotide sequence ID" value="NZ_AP019860.1"/>
</dbReference>
<dbReference type="PANTHER" id="PTHR32120">
    <property type="entry name" value="SMALL RIBOSOMAL SUBUNIT BIOGENESIS GTPASE RSGA"/>
    <property type="match status" value="1"/>
</dbReference>
<dbReference type="GO" id="GO:0046872">
    <property type="term" value="F:metal ion binding"/>
    <property type="evidence" value="ECO:0007669"/>
    <property type="project" value="UniProtKB-KW"/>
</dbReference>
<dbReference type="InterPro" id="IPR010914">
    <property type="entry name" value="RsgA_GTPase_dom"/>
</dbReference>
<dbReference type="KEGG" id="uam:UABAM_03144"/>
<dbReference type="PANTHER" id="PTHR32120:SF11">
    <property type="entry name" value="SMALL RIBOSOMAL SUBUNIT BIOGENESIS GTPASE RSGA 1, MITOCHONDRIAL-RELATED"/>
    <property type="match status" value="1"/>
</dbReference>
<sequence length="323" mass="36353">MDLKQGVVTRVDGKRCQIHSEQNTYHAYIPHKVIGVDPKTSKPLCVGDRVLFIEDEAEEIIVKELLPRYTKLSRRAIGAVAKEQIVASNIDQLLIVTAVYNPPFHPGIVDRFIIAAIKGDLQPVICINKQDLLHKDKNKERIEQVIETYRQLEYTVVCTSTKTQQGLDELRNILKDKTTALAGHSGVGKSSLLLTIDPDLTLVTKNISRKSRRGQHATTSVTLNPLCIGGYVVDTPGIRELNLWETSVAEVTNYYPEIAALSSHCRYRGCTHTHEPKCAVKEAVEKGEIEEFRYDSYYNVIDSIENPSMSSRPVAFHNREKPF</sequence>
<evidence type="ECO:0000256" key="1">
    <source>
        <dbReference type="ARBA" id="ARBA00022741"/>
    </source>
</evidence>
<comment type="subunit">
    <text evidence="3">Monomer. Associates with 30S ribosomal subunit, binds 16S rRNA.</text>
</comment>
<name>A0A5S9F446_UABAM</name>
<keyword evidence="3" id="KW-0690">Ribosome biogenesis</keyword>
<feature type="binding site" evidence="3">
    <location>
        <position position="278"/>
    </location>
    <ligand>
        <name>Zn(2+)</name>
        <dbReference type="ChEBI" id="CHEBI:29105"/>
    </ligand>
</feature>
<dbReference type="EMBL" id="AP019860">
    <property type="protein sequence ID" value="BBM84783.1"/>
    <property type="molecule type" value="Genomic_DNA"/>
</dbReference>
<feature type="domain" description="EngC GTPase" evidence="4">
    <location>
        <begin position="88"/>
        <end position="239"/>
    </location>
</feature>
<evidence type="ECO:0000313" key="6">
    <source>
        <dbReference type="EMBL" id="BBM84783.1"/>
    </source>
</evidence>
<feature type="binding site" evidence="3">
    <location>
        <begin position="183"/>
        <end position="191"/>
    </location>
    <ligand>
        <name>GTP</name>
        <dbReference type="ChEBI" id="CHEBI:37565"/>
    </ligand>
</feature>
<keyword evidence="3" id="KW-0378">Hydrolase</keyword>
<dbReference type="EC" id="3.6.1.-" evidence="3"/>
<dbReference type="GO" id="GO:0005737">
    <property type="term" value="C:cytoplasm"/>
    <property type="evidence" value="ECO:0007669"/>
    <property type="project" value="UniProtKB-SubCell"/>
</dbReference>
<feature type="domain" description="CP-type G" evidence="5">
    <location>
        <begin position="82"/>
        <end position="241"/>
    </location>
</feature>
<dbReference type="InterPro" id="IPR030378">
    <property type="entry name" value="G_CP_dom"/>
</dbReference>